<evidence type="ECO:0000313" key="2">
    <source>
        <dbReference type="Proteomes" id="UP000218334"/>
    </source>
</evidence>
<protein>
    <submittedName>
        <fullName evidence="1">Uncharacterized protein</fullName>
    </submittedName>
</protein>
<evidence type="ECO:0000313" key="1">
    <source>
        <dbReference type="EMBL" id="PBK60231.1"/>
    </source>
</evidence>
<reference evidence="2" key="1">
    <citation type="journal article" date="2017" name="Nat. Ecol. Evol.">
        <title>Genome expansion and lineage-specific genetic innovations in the forest pathogenic fungi Armillaria.</title>
        <authorList>
            <person name="Sipos G."/>
            <person name="Prasanna A.N."/>
            <person name="Walter M.C."/>
            <person name="O'Connor E."/>
            <person name="Balint B."/>
            <person name="Krizsan K."/>
            <person name="Kiss B."/>
            <person name="Hess J."/>
            <person name="Varga T."/>
            <person name="Slot J."/>
            <person name="Riley R."/>
            <person name="Boka B."/>
            <person name="Rigling D."/>
            <person name="Barry K."/>
            <person name="Lee J."/>
            <person name="Mihaltcheva S."/>
            <person name="LaButti K."/>
            <person name="Lipzen A."/>
            <person name="Waldron R."/>
            <person name="Moloney N.M."/>
            <person name="Sperisen C."/>
            <person name="Kredics L."/>
            <person name="Vagvoelgyi C."/>
            <person name="Patrignani A."/>
            <person name="Fitzpatrick D."/>
            <person name="Nagy I."/>
            <person name="Doyle S."/>
            <person name="Anderson J.B."/>
            <person name="Grigoriev I.V."/>
            <person name="Gueldener U."/>
            <person name="Muensterkoetter M."/>
            <person name="Nagy L.G."/>
        </authorList>
    </citation>
    <scope>NUCLEOTIDE SEQUENCE [LARGE SCALE GENOMIC DNA]</scope>
    <source>
        <strain evidence="2">28-4</strain>
    </source>
</reference>
<dbReference type="AlphaFoldDB" id="A0A2H3AN26"/>
<gene>
    <name evidence="1" type="ORF">ARMSODRAFT_732557</name>
</gene>
<organism evidence="1 2">
    <name type="scientific">Armillaria solidipes</name>
    <dbReference type="NCBI Taxonomy" id="1076256"/>
    <lineage>
        <taxon>Eukaryota</taxon>
        <taxon>Fungi</taxon>
        <taxon>Dikarya</taxon>
        <taxon>Basidiomycota</taxon>
        <taxon>Agaricomycotina</taxon>
        <taxon>Agaricomycetes</taxon>
        <taxon>Agaricomycetidae</taxon>
        <taxon>Agaricales</taxon>
        <taxon>Marasmiineae</taxon>
        <taxon>Physalacriaceae</taxon>
        <taxon>Armillaria</taxon>
    </lineage>
</organism>
<proteinExistence type="predicted"/>
<name>A0A2H3AN26_9AGAR</name>
<dbReference type="Proteomes" id="UP000218334">
    <property type="component" value="Unassembled WGS sequence"/>
</dbReference>
<keyword evidence="2" id="KW-1185">Reference proteome</keyword>
<sequence length="87" mass="10147">MLRSRHRCWISTGSYRLLLSYWFASTLSLWTSIGPWNQPSTSGLCVINIQIDILYDESVHNMCNRIFHGYKDDVETGFFFLLPLLSL</sequence>
<accession>A0A2H3AN26</accession>
<dbReference type="EMBL" id="KZ293490">
    <property type="protein sequence ID" value="PBK60231.1"/>
    <property type="molecule type" value="Genomic_DNA"/>
</dbReference>